<dbReference type="GO" id="GO:0004146">
    <property type="term" value="F:dihydrofolate reductase activity"/>
    <property type="evidence" value="ECO:0007669"/>
    <property type="project" value="UniProtKB-EC"/>
</dbReference>
<keyword evidence="10" id="KW-1185">Reference proteome</keyword>
<reference evidence="9 10" key="1">
    <citation type="submission" date="2017-08" db="EMBL/GenBank/DDBJ databases">
        <title>Virgibacillus indicus sp. nov. and Virgibacillus profoundi sp. nov, two moderately halophilic bacteria isolated from marine sediment by using the Microfluidic Streak Plate.</title>
        <authorList>
            <person name="Xu B."/>
            <person name="Hu B."/>
            <person name="Wang J."/>
            <person name="Zhu Y."/>
            <person name="Huang L."/>
            <person name="Du W."/>
            <person name="Huang Y."/>
        </authorList>
    </citation>
    <scope>NUCLEOTIDE SEQUENCE [LARGE SCALE GENOMIC DNA]</scope>
    <source>
        <strain evidence="9 10">IO3-P3-H5</strain>
    </source>
</reference>
<keyword evidence="6 7" id="KW-0560">Oxidoreductase</keyword>
<dbReference type="OrthoDB" id="9804315at2"/>
<keyword evidence="4 7" id="KW-0554">One-carbon metabolism</keyword>
<organism evidence="9 10">
    <name type="scientific">Virgibacillus profundi</name>
    <dbReference type="NCBI Taxonomy" id="2024555"/>
    <lineage>
        <taxon>Bacteria</taxon>
        <taxon>Bacillati</taxon>
        <taxon>Bacillota</taxon>
        <taxon>Bacilli</taxon>
        <taxon>Bacillales</taxon>
        <taxon>Bacillaceae</taxon>
        <taxon>Virgibacillus</taxon>
    </lineage>
</organism>
<dbReference type="GO" id="GO:0050661">
    <property type="term" value="F:NADP binding"/>
    <property type="evidence" value="ECO:0007669"/>
    <property type="project" value="InterPro"/>
</dbReference>
<dbReference type="Pfam" id="PF00186">
    <property type="entry name" value="DHFR_1"/>
    <property type="match status" value="1"/>
</dbReference>
<dbReference type="PRINTS" id="PR00070">
    <property type="entry name" value="DHFR"/>
</dbReference>
<name>A0A2A2IEB7_9BACI</name>
<evidence type="ECO:0000256" key="1">
    <source>
        <dbReference type="ARBA" id="ARBA00004903"/>
    </source>
</evidence>
<gene>
    <name evidence="9" type="ORF">CIL05_07775</name>
</gene>
<dbReference type="GO" id="GO:0005829">
    <property type="term" value="C:cytosol"/>
    <property type="evidence" value="ECO:0007669"/>
    <property type="project" value="TreeGrafter"/>
</dbReference>
<comment type="catalytic activity">
    <reaction evidence="7">
        <text>(6S)-5,6,7,8-tetrahydrofolate + NADP(+) = 7,8-dihydrofolate + NADPH + H(+)</text>
        <dbReference type="Rhea" id="RHEA:15009"/>
        <dbReference type="ChEBI" id="CHEBI:15378"/>
        <dbReference type="ChEBI" id="CHEBI:57451"/>
        <dbReference type="ChEBI" id="CHEBI:57453"/>
        <dbReference type="ChEBI" id="CHEBI:57783"/>
        <dbReference type="ChEBI" id="CHEBI:58349"/>
        <dbReference type="EC" id="1.5.1.3"/>
    </reaction>
</comment>
<dbReference type="PIRSF" id="PIRSF000194">
    <property type="entry name" value="DHFR"/>
    <property type="match status" value="1"/>
</dbReference>
<dbReference type="InterPro" id="IPR001796">
    <property type="entry name" value="DHFR_dom"/>
</dbReference>
<dbReference type="InterPro" id="IPR024072">
    <property type="entry name" value="DHFR-like_dom_sf"/>
</dbReference>
<dbReference type="AlphaFoldDB" id="A0A2A2IEB7"/>
<evidence type="ECO:0000259" key="8">
    <source>
        <dbReference type="PROSITE" id="PS51330"/>
    </source>
</evidence>
<dbReference type="GO" id="GO:0046655">
    <property type="term" value="P:folic acid metabolic process"/>
    <property type="evidence" value="ECO:0007669"/>
    <property type="project" value="TreeGrafter"/>
</dbReference>
<dbReference type="Proteomes" id="UP000218887">
    <property type="component" value="Unassembled WGS sequence"/>
</dbReference>
<evidence type="ECO:0000256" key="5">
    <source>
        <dbReference type="ARBA" id="ARBA00022857"/>
    </source>
</evidence>
<dbReference type="EMBL" id="NPOA01000004">
    <property type="protein sequence ID" value="PAV30361.1"/>
    <property type="molecule type" value="Genomic_DNA"/>
</dbReference>
<dbReference type="PANTHER" id="PTHR48069">
    <property type="entry name" value="DIHYDROFOLATE REDUCTASE"/>
    <property type="match status" value="1"/>
</dbReference>
<dbReference type="RefSeq" id="WP_095654963.1">
    <property type="nucleotide sequence ID" value="NZ_NPOA01000004.1"/>
</dbReference>
<sequence>MILSLIAAVDDSLGLGFENDLLWKNKEDLAFFKQHTNNKVCIMGRKTYESIGSPLKGRINIVLTSDKTYNPHPNALVRHNLSEVLHEFRNVPELVCIGGEQLYTTLLPLADRLYLTKVHHTFSQVDTHFPTIDEDEWSEYFYKQGTEKSKYKYTFHVYSRKAN</sequence>
<feature type="domain" description="DHFR" evidence="8">
    <location>
        <begin position="2"/>
        <end position="160"/>
    </location>
</feature>
<dbReference type="SUPFAM" id="SSF53597">
    <property type="entry name" value="Dihydrofolate reductase-like"/>
    <property type="match status" value="1"/>
</dbReference>
<evidence type="ECO:0000313" key="10">
    <source>
        <dbReference type="Proteomes" id="UP000218887"/>
    </source>
</evidence>
<evidence type="ECO:0000313" key="9">
    <source>
        <dbReference type="EMBL" id="PAV30361.1"/>
    </source>
</evidence>
<dbReference type="GO" id="GO:0046452">
    <property type="term" value="P:dihydrofolate metabolic process"/>
    <property type="evidence" value="ECO:0007669"/>
    <property type="project" value="TreeGrafter"/>
</dbReference>
<evidence type="ECO:0000256" key="6">
    <source>
        <dbReference type="ARBA" id="ARBA00023002"/>
    </source>
</evidence>
<dbReference type="GO" id="GO:0046654">
    <property type="term" value="P:tetrahydrofolate biosynthetic process"/>
    <property type="evidence" value="ECO:0007669"/>
    <property type="project" value="UniProtKB-UniPathway"/>
</dbReference>
<proteinExistence type="inferred from homology"/>
<dbReference type="CDD" id="cd00209">
    <property type="entry name" value="DHFR"/>
    <property type="match status" value="1"/>
</dbReference>
<comment type="pathway">
    <text evidence="1 7">Cofactor biosynthesis; tetrahydrofolate biosynthesis; 5,6,7,8-tetrahydrofolate from 7,8-dihydrofolate: step 1/1.</text>
</comment>
<dbReference type="PANTHER" id="PTHR48069:SF3">
    <property type="entry name" value="DIHYDROFOLATE REDUCTASE"/>
    <property type="match status" value="1"/>
</dbReference>
<protein>
    <recommendedName>
        <fullName evidence="3 7">Dihydrofolate reductase</fullName>
        <ecNumber evidence="3 7">1.5.1.3</ecNumber>
    </recommendedName>
</protein>
<dbReference type="InterPro" id="IPR012259">
    <property type="entry name" value="DHFR"/>
</dbReference>
<dbReference type="EC" id="1.5.1.3" evidence="3 7"/>
<evidence type="ECO:0000256" key="4">
    <source>
        <dbReference type="ARBA" id="ARBA00022563"/>
    </source>
</evidence>
<dbReference type="PROSITE" id="PS51330">
    <property type="entry name" value="DHFR_2"/>
    <property type="match status" value="1"/>
</dbReference>
<evidence type="ECO:0000256" key="2">
    <source>
        <dbReference type="ARBA" id="ARBA00009539"/>
    </source>
</evidence>
<dbReference type="GO" id="GO:0006730">
    <property type="term" value="P:one-carbon metabolic process"/>
    <property type="evidence" value="ECO:0007669"/>
    <property type="project" value="UniProtKB-KW"/>
</dbReference>
<dbReference type="UniPathway" id="UPA00077">
    <property type="reaction ID" value="UER00158"/>
</dbReference>
<accession>A0A2A2IEB7</accession>
<evidence type="ECO:0000256" key="3">
    <source>
        <dbReference type="ARBA" id="ARBA00012856"/>
    </source>
</evidence>
<keyword evidence="5 7" id="KW-0521">NADP</keyword>
<comment type="function">
    <text evidence="7">Key enzyme in folate metabolism. Catalyzes an essential reaction for de novo glycine and purine synthesis, and for DNA precursor synthesis.</text>
</comment>
<comment type="similarity">
    <text evidence="2 7">Belongs to the dihydrofolate reductase family.</text>
</comment>
<evidence type="ECO:0000256" key="7">
    <source>
        <dbReference type="PIRNR" id="PIRNR000194"/>
    </source>
</evidence>
<comment type="caution">
    <text evidence="9">The sequence shown here is derived from an EMBL/GenBank/DDBJ whole genome shotgun (WGS) entry which is preliminary data.</text>
</comment>
<dbReference type="Gene3D" id="3.40.430.10">
    <property type="entry name" value="Dihydrofolate Reductase, subunit A"/>
    <property type="match status" value="1"/>
</dbReference>